<name>A0ABV3Y307_9ACTN</name>
<sequence>MQVVDSTVRIPKKVAMRLGLLLDCSNETDAERVTLVHELIQCLAGDSATGDDQCDLKNFAEVVGYGGCDPYMVIERLCACERDCIDETITSLLELRDPRVIFKETCWHGGGADQ</sequence>
<accession>A0ABV3Y307</accession>
<gene>
    <name evidence="1" type="ORF">AB6A68_08695</name>
</gene>
<protein>
    <submittedName>
        <fullName evidence="1">Uncharacterized protein</fullName>
    </submittedName>
</protein>
<proteinExistence type="predicted"/>
<keyword evidence="2" id="KW-1185">Reference proteome</keyword>
<dbReference type="RefSeq" id="WP_276945169.1">
    <property type="nucleotide sequence ID" value="NZ_DAHZQU010000135.1"/>
</dbReference>
<evidence type="ECO:0000313" key="1">
    <source>
        <dbReference type="EMBL" id="MEX6429915.1"/>
    </source>
</evidence>
<reference evidence="1 2" key="1">
    <citation type="submission" date="2024-07" db="EMBL/GenBank/DDBJ databases">
        <title>Draft Genome Sequence of Ferrimicrobium acidiphilum Strain YE2023, Isolated from a Pulp of Bioleach Reactor.</title>
        <authorList>
            <person name="Elkina Y.A."/>
            <person name="Bulaeva A.G."/>
            <person name="Beletsky A.V."/>
            <person name="Mardanov A.V."/>
        </authorList>
    </citation>
    <scope>NUCLEOTIDE SEQUENCE [LARGE SCALE GENOMIC DNA]</scope>
    <source>
        <strain evidence="1 2">YE2023</strain>
    </source>
</reference>
<comment type="caution">
    <text evidence="1">The sequence shown here is derived from an EMBL/GenBank/DDBJ whole genome shotgun (WGS) entry which is preliminary data.</text>
</comment>
<dbReference type="Proteomes" id="UP001560267">
    <property type="component" value="Unassembled WGS sequence"/>
</dbReference>
<evidence type="ECO:0000313" key="2">
    <source>
        <dbReference type="Proteomes" id="UP001560267"/>
    </source>
</evidence>
<organism evidence="1 2">
    <name type="scientific">Ferrimicrobium acidiphilum</name>
    <dbReference type="NCBI Taxonomy" id="121039"/>
    <lineage>
        <taxon>Bacteria</taxon>
        <taxon>Bacillati</taxon>
        <taxon>Actinomycetota</taxon>
        <taxon>Acidimicrobiia</taxon>
        <taxon>Acidimicrobiales</taxon>
        <taxon>Acidimicrobiaceae</taxon>
        <taxon>Ferrimicrobium</taxon>
    </lineage>
</organism>
<dbReference type="EMBL" id="JBFSHR010000029">
    <property type="protein sequence ID" value="MEX6429915.1"/>
    <property type="molecule type" value="Genomic_DNA"/>
</dbReference>